<protein>
    <submittedName>
        <fullName evidence="7">TetR/AcrR family transcriptional regulator</fullName>
    </submittedName>
</protein>
<dbReference type="PROSITE" id="PS50977">
    <property type="entry name" value="HTH_TETR_2"/>
    <property type="match status" value="1"/>
</dbReference>
<dbReference type="Pfam" id="PF13977">
    <property type="entry name" value="TetR_C_6"/>
    <property type="match status" value="1"/>
</dbReference>
<dbReference type="Gene3D" id="1.10.357.10">
    <property type="entry name" value="Tetracycline Repressor, domain 2"/>
    <property type="match status" value="1"/>
</dbReference>
<dbReference type="RefSeq" id="WP_345680579.1">
    <property type="nucleotide sequence ID" value="NZ_BAABHS010000049.1"/>
</dbReference>
<feature type="DNA-binding region" description="H-T-H motif" evidence="5">
    <location>
        <begin position="30"/>
        <end position="49"/>
    </location>
</feature>
<feature type="domain" description="HTH tetR-type" evidence="6">
    <location>
        <begin position="7"/>
        <end position="67"/>
    </location>
</feature>
<dbReference type="Pfam" id="PF00440">
    <property type="entry name" value="TetR_N"/>
    <property type="match status" value="1"/>
</dbReference>
<dbReference type="InterPro" id="IPR036271">
    <property type="entry name" value="Tet_transcr_reg_TetR-rel_C_sf"/>
</dbReference>
<evidence type="ECO:0000256" key="3">
    <source>
        <dbReference type="ARBA" id="ARBA00023125"/>
    </source>
</evidence>
<dbReference type="PANTHER" id="PTHR30055">
    <property type="entry name" value="HTH-TYPE TRANSCRIPTIONAL REGULATOR RUTR"/>
    <property type="match status" value="1"/>
</dbReference>
<evidence type="ECO:0000256" key="4">
    <source>
        <dbReference type="ARBA" id="ARBA00023163"/>
    </source>
</evidence>
<sequence>MPRRSAEESRENLVDAAIRVMVRDGVAAASTRAIVAEAGLPLGAFHYCFRSKAELLHSVIETIMAKTLPPTVTDGAAPEGDGRRDPAAVIGGSIDAYWRRIQAEPDEQMVTYELTQYALRHPELADVARAQYRQYRDVFREYLETIATVADVRWNVDVAVLARYGFGVMDGLTLNWLIDRDDAQARAALDEFAGYLIAAAEPRGD</sequence>
<evidence type="ECO:0000313" key="7">
    <source>
        <dbReference type="EMBL" id="GAA4993457.1"/>
    </source>
</evidence>
<dbReference type="InterPro" id="IPR009057">
    <property type="entry name" value="Homeodomain-like_sf"/>
</dbReference>
<dbReference type="Proteomes" id="UP001500466">
    <property type="component" value="Unassembled WGS sequence"/>
</dbReference>
<organism evidence="7 8">
    <name type="scientific">Yinghuangia aomiensis</name>
    <dbReference type="NCBI Taxonomy" id="676205"/>
    <lineage>
        <taxon>Bacteria</taxon>
        <taxon>Bacillati</taxon>
        <taxon>Actinomycetota</taxon>
        <taxon>Actinomycetes</taxon>
        <taxon>Kitasatosporales</taxon>
        <taxon>Streptomycetaceae</taxon>
        <taxon>Yinghuangia</taxon>
    </lineage>
</organism>
<accession>A0ABP9IBX0</accession>
<evidence type="ECO:0000256" key="2">
    <source>
        <dbReference type="ARBA" id="ARBA00023015"/>
    </source>
</evidence>
<dbReference type="InterPro" id="IPR050109">
    <property type="entry name" value="HTH-type_TetR-like_transc_reg"/>
</dbReference>
<name>A0ABP9IBX0_9ACTN</name>
<keyword evidence="1" id="KW-0678">Repressor</keyword>
<evidence type="ECO:0000256" key="1">
    <source>
        <dbReference type="ARBA" id="ARBA00022491"/>
    </source>
</evidence>
<comment type="caution">
    <text evidence="7">The sequence shown here is derived from an EMBL/GenBank/DDBJ whole genome shotgun (WGS) entry which is preliminary data.</text>
</comment>
<dbReference type="SUPFAM" id="SSF46689">
    <property type="entry name" value="Homeodomain-like"/>
    <property type="match status" value="1"/>
</dbReference>
<keyword evidence="8" id="KW-1185">Reference proteome</keyword>
<gene>
    <name evidence="7" type="ORF">GCM10023205_77670</name>
</gene>
<evidence type="ECO:0000313" key="8">
    <source>
        <dbReference type="Proteomes" id="UP001500466"/>
    </source>
</evidence>
<keyword evidence="3 5" id="KW-0238">DNA-binding</keyword>
<dbReference type="SUPFAM" id="SSF48498">
    <property type="entry name" value="Tetracyclin repressor-like, C-terminal domain"/>
    <property type="match status" value="1"/>
</dbReference>
<dbReference type="InterPro" id="IPR001647">
    <property type="entry name" value="HTH_TetR"/>
</dbReference>
<evidence type="ECO:0000256" key="5">
    <source>
        <dbReference type="PROSITE-ProRule" id="PRU00335"/>
    </source>
</evidence>
<evidence type="ECO:0000259" key="6">
    <source>
        <dbReference type="PROSITE" id="PS50977"/>
    </source>
</evidence>
<keyword evidence="4" id="KW-0804">Transcription</keyword>
<keyword evidence="2" id="KW-0805">Transcription regulation</keyword>
<dbReference type="PANTHER" id="PTHR30055:SF226">
    <property type="entry name" value="HTH-TYPE TRANSCRIPTIONAL REGULATOR PKSA"/>
    <property type="match status" value="1"/>
</dbReference>
<proteinExistence type="predicted"/>
<dbReference type="InterPro" id="IPR039538">
    <property type="entry name" value="BetI_C"/>
</dbReference>
<dbReference type="EMBL" id="BAABHS010000049">
    <property type="protein sequence ID" value="GAA4993457.1"/>
    <property type="molecule type" value="Genomic_DNA"/>
</dbReference>
<reference evidence="8" key="1">
    <citation type="journal article" date="2019" name="Int. J. Syst. Evol. Microbiol.">
        <title>The Global Catalogue of Microorganisms (GCM) 10K type strain sequencing project: providing services to taxonomists for standard genome sequencing and annotation.</title>
        <authorList>
            <consortium name="The Broad Institute Genomics Platform"/>
            <consortium name="The Broad Institute Genome Sequencing Center for Infectious Disease"/>
            <person name="Wu L."/>
            <person name="Ma J."/>
        </authorList>
    </citation>
    <scope>NUCLEOTIDE SEQUENCE [LARGE SCALE GENOMIC DNA]</scope>
    <source>
        <strain evidence="8">JCM 17986</strain>
    </source>
</reference>